<dbReference type="RefSeq" id="WP_009133683.1">
    <property type="nucleotide sequence ID" value="NZ_CP102250.1"/>
</dbReference>
<proteinExistence type="predicted"/>
<evidence type="ECO:0000313" key="1">
    <source>
        <dbReference type="EMBL" id="EHB92673.1"/>
    </source>
</evidence>
<protein>
    <submittedName>
        <fullName evidence="1">Uncharacterized protein</fullName>
    </submittedName>
</protein>
<name>G5H734_9BACT</name>
<reference evidence="1 2" key="1">
    <citation type="submission" date="2011-08" db="EMBL/GenBank/DDBJ databases">
        <title>The Genome Sequence of Alistipes indistinctus YIT 12060.</title>
        <authorList>
            <consortium name="The Broad Institute Genome Sequencing Platform"/>
            <person name="Earl A."/>
            <person name="Ward D."/>
            <person name="Feldgarden M."/>
            <person name="Gevers D."/>
            <person name="Morotomi M."/>
            <person name="Young S.K."/>
            <person name="Zeng Q."/>
            <person name="Gargeya S."/>
            <person name="Fitzgerald M."/>
            <person name="Haas B."/>
            <person name="Abouelleil A."/>
            <person name="Alvarado L."/>
            <person name="Arachchi H.M."/>
            <person name="Berlin A."/>
            <person name="Brown A."/>
            <person name="Chapman S.B."/>
            <person name="Chen Z."/>
            <person name="Dunbar C."/>
            <person name="Freedman E."/>
            <person name="Gearin G."/>
            <person name="Gellesch M."/>
            <person name="Goldberg J."/>
            <person name="Griggs A."/>
            <person name="Gujja S."/>
            <person name="Heiman D."/>
            <person name="Howarth C."/>
            <person name="Larson L."/>
            <person name="Lui A."/>
            <person name="MacDonald P.J.P."/>
            <person name="Montmayeur A."/>
            <person name="Murphy C."/>
            <person name="Neiman D."/>
            <person name="Pearson M."/>
            <person name="Priest M."/>
            <person name="Roberts A."/>
            <person name="Saif S."/>
            <person name="Shea T."/>
            <person name="Shenoy N."/>
            <person name="Sisk P."/>
            <person name="Stolte C."/>
            <person name="Sykes S."/>
            <person name="Wortman J."/>
            <person name="Nusbaum C."/>
            <person name="Birren B."/>
        </authorList>
    </citation>
    <scope>NUCLEOTIDE SEQUENCE [LARGE SCALE GENOMIC DNA]</scope>
    <source>
        <strain evidence="1 2">YIT 12060</strain>
    </source>
</reference>
<dbReference type="EMBL" id="ADLD01000009">
    <property type="protein sequence ID" value="EHB92673.1"/>
    <property type="molecule type" value="Genomic_DNA"/>
</dbReference>
<dbReference type="STRING" id="742725.HMPREF9450_00877"/>
<evidence type="ECO:0000313" key="2">
    <source>
        <dbReference type="Proteomes" id="UP000006008"/>
    </source>
</evidence>
<dbReference type="AlphaFoldDB" id="G5H734"/>
<accession>G5H734</accession>
<dbReference type="Proteomes" id="UP000006008">
    <property type="component" value="Unassembled WGS sequence"/>
</dbReference>
<keyword evidence="2" id="KW-1185">Reference proteome</keyword>
<sequence length="57" mass="6095">MEKSIHVRGEIDKLELGGAPLVVPKSEYKVPGIRSAAGGLTIDTGKKFRVNGDFLKA</sequence>
<gene>
    <name evidence="1" type="ORF">HMPREF9450_00877</name>
</gene>
<dbReference type="GeneID" id="92816107"/>
<comment type="caution">
    <text evidence="1">The sequence shown here is derived from an EMBL/GenBank/DDBJ whole genome shotgun (WGS) entry which is preliminary data.</text>
</comment>
<organism evidence="1 2">
    <name type="scientific">Alistipes indistinctus YIT 12060</name>
    <dbReference type="NCBI Taxonomy" id="742725"/>
    <lineage>
        <taxon>Bacteria</taxon>
        <taxon>Pseudomonadati</taxon>
        <taxon>Bacteroidota</taxon>
        <taxon>Bacteroidia</taxon>
        <taxon>Bacteroidales</taxon>
        <taxon>Rikenellaceae</taxon>
        <taxon>Alistipes</taxon>
    </lineage>
</organism>
<dbReference type="HOGENOM" id="CLU_2986311_0_0_10"/>